<dbReference type="PATRIC" id="fig|398512.5.peg.1770"/>
<dbReference type="PANTHER" id="PTHR42681">
    <property type="entry name" value="MALONYL-COA-ACYL CARRIER PROTEIN TRANSACYLASE, MITOCHONDRIAL"/>
    <property type="match status" value="1"/>
</dbReference>
<dbReference type="EC" id="2.3.1.39" evidence="1"/>
<keyword evidence="2 6" id="KW-0808">Transferase</keyword>
<evidence type="ECO:0000313" key="7">
    <source>
        <dbReference type="Proteomes" id="UP000036923"/>
    </source>
</evidence>
<dbReference type="EMBL" id="LGTC01000001">
    <property type="protein sequence ID" value="KNY26438.1"/>
    <property type="molecule type" value="Genomic_DNA"/>
</dbReference>
<comment type="caution">
    <text evidence="6">The sequence shown here is derived from an EMBL/GenBank/DDBJ whole genome shotgun (WGS) entry which is preliminary data.</text>
</comment>
<dbReference type="InterPro" id="IPR016035">
    <property type="entry name" value="Acyl_Trfase/lysoPLipase"/>
</dbReference>
<reference evidence="7" key="1">
    <citation type="submission" date="2015-07" db="EMBL/GenBank/DDBJ databases">
        <title>Near-Complete Genome Sequence of the Cellulolytic Bacterium Bacteroides (Pseudobacteroides) cellulosolvens ATCC 35603.</title>
        <authorList>
            <person name="Dassa B."/>
            <person name="Utturkar S.M."/>
            <person name="Klingeman D.M."/>
            <person name="Hurt R.A."/>
            <person name="Keller M."/>
            <person name="Xu J."/>
            <person name="Reddy Y.H.K."/>
            <person name="Borovok I."/>
            <person name="Grinberg I.R."/>
            <person name="Lamed R."/>
            <person name="Zhivin O."/>
            <person name="Bayer E.A."/>
            <person name="Brown S.D."/>
        </authorList>
    </citation>
    <scope>NUCLEOTIDE SEQUENCE [LARGE SCALE GENOMIC DNA]</scope>
    <source>
        <strain evidence="7">DSM 2933</strain>
    </source>
</reference>
<dbReference type="OrthoDB" id="9805460at2"/>
<evidence type="ECO:0000313" key="6">
    <source>
        <dbReference type="EMBL" id="KNY26438.1"/>
    </source>
</evidence>
<dbReference type="SMART" id="SM00827">
    <property type="entry name" value="PKS_AT"/>
    <property type="match status" value="1"/>
</dbReference>
<proteinExistence type="predicted"/>
<evidence type="ECO:0000259" key="5">
    <source>
        <dbReference type="SMART" id="SM00827"/>
    </source>
</evidence>
<dbReference type="InterPro" id="IPR001227">
    <property type="entry name" value="Ac_transferase_dom_sf"/>
</dbReference>
<gene>
    <name evidence="6" type="ORF">Bccel_1700</name>
</gene>
<evidence type="ECO:0000256" key="2">
    <source>
        <dbReference type="ARBA" id="ARBA00022679"/>
    </source>
</evidence>
<dbReference type="SUPFAM" id="SSF55048">
    <property type="entry name" value="Probable ACP-binding domain of malonyl-CoA ACP transacylase"/>
    <property type="match status" value="1"/>
</dbReference>
<dbReference type="RefSeq" id="WP_036941335.1">
    <property type="nucleotide sequence ID" value="NZ_JQKC01000015.1"/>
</dbReference>
<dbReference type="Gene3D" id="3.40.366.10">
    <property type="entry name" value="Malonyl-Coenzyme A Acyl Carrier Protein, domain 2"/>
    <property type="match status" value="1"/>
</dbReference>
<protein>
    <recommendedName>
        <fullName evidence="1">[acyl-carrier-protein] S-malonyltransferase</fullName>
        <ecNumber evidence="1">2.3.1.39</ecNumber>
    </recommendedName>
</protein>
<comment type="catalytic activity">
    <reaction evidence="4">
        <text>holo-[ACP] + malonyl-CoA = malonyl-[ACP] + CoA</text>
        <dbReference type="Rhea" id="RHEA:41792"/>
        <dbReference type="Rhea" id="RHEA-COMP:9623"/>
        <dbReference type="Rhea" id="RHEA-COMP:9685"/>
        <dbReference type="ChEBI" id="CHEBI:57287"/>
        <dbReference type="ChEBI" id="CHEBI:57384"/>
        <dbReference type="ChEBI" id="CHEBI:64479"/>
        <dbReference type="ChEBI" id="CHEBI:78449"/>
        <dbReference type="EC" id="2.3.1.39"/>
    </reaction>
</comment>
<dbReference type="InterPro" id="IPR050858">
    <property type="entry name" value="Mal-CoA-ACP_Trans/PKS_FabD"/>
</dbReference>
<organism evidence="6 7">
    <name type="scientific">Pseudobacteroides cellulosolvens ATCC 35603 = DSM 2933</name>
    <dbReference type="NCBI Taxonomy" id="398512"/>
    <lineage>
        <taxon>Bacteria</taxon>
        <taxon>Bacillati</taxon>
        <taxon>Bacillota</taxon>
        <taxon>Clostridia</taxon>
        <taxon>Eubacteriales</taxon>
        <taxon>Oscillospiraceae</taxon>
        <taxon>Pseudobacteroides</taxon>
    </lineage>
</organism>
<dbReference type="STRING" id="398512.Bccel_1700"/>
<dbReference type="SUPFAM" id="SSF52151">
    <property type="entry name" value="FabD/lysophospholipase-like"/>
    <property type="match status" value="1"/>
</dbReference>
<dbReference type="PANTHER" id="PTHR42681:SF1">
    <property type="entry name" value="MALONYL-COA-ACYL CARRIER PROTEIN TRANSACYLASE, MITOCHONDRIAL"/>
    <property type="match status" value="1"/>
</dbReference>
<keyword evidence="3 6" id="KW-0012">Acyltransferase</keyword>
<dbReference type="AlphaFoldDB" id="A0A0L6JL32"/>
<sequence length="421" mass="46861">MSRIALLFPGQGSQYIGMGAKLYNEFEIARQTFEEANDVLGFDLSKICFEGSLSELNQLENMFAAILTSSMSSFRVYMQEIGITPHYAAGHSLGEYSALACSGFMSFRDALKIVYMRGKFVQESRLTHNGTMTVVNGVPANILEDILKGVSTCSKTVCVACYNAPEQYVISGHHEAVMEAENKLFELDAQITPMLLSPPLHSPLMEEAASMLKAELKKYMYNFPQWPVISNVTALPSTDVEGIVNNMVLQMTCPVRWSATIENLEKDGVTITVEMGTQAVLSNLVKMHSNNFNIMSLGQKGDIGPLLEMTETNSIATMESSRKNDTILFVSSCLAEAVCTQNKNHNKQEYEKGVIEPYERIEAILEELESNETISGIEQMEEALAILKCIFFSKKLSSKEQNERLQRIFEKTKTHIAPLTS</sequence>
<dbReference type="Proteomes" id="UP000036923">
    <property type="component" value="Unassembled WGS sequence"/>
</dbReference>
<accession>A0A0L6JL32</accession>
<dbReference type="InterPro" id="IPR016036">
    <property type="entry name" value="Malonyl_transacylase_ACP-bd"/>
</dbReference>
<dbReference type="Pfam" id="PF00698">
    <property type="entry name" value="Acyl_transf_1"/>
    <property type="match status" value="1"/>
</dbReference>
<keyword evidence="7" id="KW-1185">Reference proteome</keyword>
<dbReference type="GO" id="GO:0006633">
    <property type="term" value="P:fatty acid biosynthetic process"/>
    <property type="evidence" value="ECO:0007669"/>
    <property type="project" value="TreeGrafter"/>
</dbReference>
<evidence type="ECO:0000256" key="3">
    <source>
        <dbReference type="ARBA" id="ARBA00023315"/>
    </source>
</evidence>
<feature type="domain" description="Malonyl-CoA:ACP transacylase (MAT)" evidence="5">
    <location>
        <begin position="7"/>
        <end position="302"/>
    </location>
</feature>
<dbReference type="GO" id="GO:0005829">
    <property type="term" value="C:cytosol"/>
    <property type="evidence" value="ECO:0007669"/>
    <property type="project" value="TreeGrafter"/>
</dbReference>
<dbReference type="Gene3D" id="3.30.70.250">
    <property type="entry name" value="Malonyl-CoA ACP transacylase, ACP-binding"/>
    <property type="match status" value="1"/>
</dbReference>
<dbReference type="GO" id="GO:0004314">
    <property type="term" value="F:[acyl-carrier-protein] S-malonyltransferase activity"/>
    <property type="evidence" value="ECO:0007669"/>
    <property type="project" value="UniProtKB-EC"/>
</dbReference>
<evidence type="ECO:0000256" key="1">
    <source>
        <dbReference type="ARBA" id="ARBA00013258"/>
    </source>
</evidence>
<name>A0A0L6JL32_9FIRM</name>
<dbReference type="eggNOG" id="COG0331">
    <property type="taxonomic scope" value="Bacteria"/>
</dbReference>
<dbReference type="InterPro" id="IPR014043">
    <property type="entry name" value="Acyl_transferase_dom"/>
</dbReference>
<evidence type="ECO:0000256" key="4">
    <source>
        <dbReference type="ARBA" id="ARBA00048462"/>
    </source>
</evidence>